<dbReference type="Proteomes" id="UP000604083">
    <property type="component" value="Unassembled WGS sequence"/>
</dbReference>
<dbReference type="GO" id="GO:0008270">
    <property type="term" value="F:zinc ion binding"/>
    <property type="evidence" value="ECO:0007669"/>
    <property type="project" value="UniProtKB-KW"/>
</dbReference>
<dbReference type="Gene3D" id="3.40.50.300">
    <property type="entry name" value="P-loop containing nucleotide triphosphate hydrolases"/>
    <property type="match status" value="1"/>
</dbReference>
<keyword evidence="8" id="KW-1185">Reference proteome</keyword>
<dbReference type="PROSITE" id="PS50966">
    <property type="entry name" value="ZF_SWIM"/>
    <property type="match status" value="1"/>
</dbReference>
<dbReference type="InterPro" id="IPR014001">
    <property type="entry name" value="Helicase_ATP-bd"/>
</dbReference>
<feature type="domain" description="Helicase C-terminal" evidence="6">
    <location>
        <begin position="736"/>
        <end position="892"/>
    </location>
</feature>
<keyword evidence="7" id="KW-0067">ATP-binding</keyword>
<dbReference type="RefSeq" id="WP_234037789.1">
    <property type="nucleotide sequence ID" value="NZ_JBHUJA010000068.1"/>
</dbReference>
<dbReference type="InterPro" id="IPR038718">
    <property type="entry name" value="SNF2-like_sf"/>
</dbReference>
<dbReference type="PANTHER" id="PTHR10799">
    <property type="entry name" value="SNF2/RAD54 HELICASE FAMILY"/>
    <property type="match status" value="1"/>
</dbReference>
<evidence type="ECO:0000313" key="7">
    <source>
        <dbReference type="EMBL" id="MBK1833303.1"/>
    </source>
</evidence>
<dbReference type="Pfam" id="PF00176">
    <property type="entry name" value="SNF2-rel_dom"/>
    <property type="match status" value="1"/>
</dbReference>
<dbReference type="InterPro" id="IPR000330">
    <property type="entry name" value="SNF2_N"/>
</dbReference>
<dbReference type="CDD" id="cd18793">
    <property type="entry name" value="SF2_C_SNF"/>
    <property type="match status" value="1"/>
</dbReference>
<accession>A0A934RM10</accession>
<feature type="region of interest" description="Disordered" evidence="3">
    <location>
        <begin position="106"/>
        <end position="135"/>
    </location>
</feature>
<dbReference type="GO" id="GO:0005524">
    <property type="term" value="F:ATP binding"/>
    <property type="evidence" value="ECO:0007669"/>
    <property type="project" value="InterPro"/>
</dbReference>
<dbReference type="InterPro" id="IPR049730">
    <property type="entry name" value="SNF2/RAD54-like_C"/>
</dbReference>
<proteinExistence type="predicted"/>
<dbReference type="InterPro" id="IPR027417">
    <property type="entry name" value="P-loop_NTPase"/>
</dbReference>
<evidence type="ECO:0000256" key="2">
    <source>
        <dbReference type="PROSITE-ProRule" id="PRU00325"/>
    </source>
</evidence>
<name>A0A934RM10_9BACT</name>
<evidence type="ECO:0000259" key="6">
    <source>
        <dbReference type="PROSITE" id="PS51194"/>
    </source>
</evidence>
<protein>
    <submittedName>
        <fullName evidence="7">DEAD/DEAH box helicase</fullName>
    </submittedName>
</protein>
<evidence type="ECO:0000256" key="1">
    <source>
        <dbReference type="ARBA" id="ARBA00022801"/>
    </source>
</evidence>
<dbReference type="InterPro" id="IPR001650">
    <property type="entry name" value="Helicase_C-like"/>
</dbReference>
<keyword evidence="1" id="KW-0378">Hydrolase</keyword>
<dbReference type="Pfam" id="PF04434">
    <property type="entry name" value="SWIM"/>
    <property type="match status" value="1"/>
</dbReference>
<sequence>MTVSASLHPYLAAQSWLARFDDHILVQGKKLAKKPLLPDLALVESEDGGVQLTATCEGAEVEVNLWPEDGGEWDFDTFCSCDHAYQCAHAAAVLFLTSKANTFSRLQRGGGGAPAASPAAPEKNLPPEPSGEPEVPQFHLHLTPEPVASKVTRLLLQALRQQDREMWLVARPTVSYGPHRIPLSSLPQESPFPRDAARERRALEQLATIGLTSIAGQPSFRFLLGLAAKEKQGSLAPEASAFFPEPYQTTPDLYWPWFRATAIPKLKQAGWEVTVEPDFGHHIYEVSSSDLEARLDETPGGWFTLSVGFEVDGESFDLLPILLKLLEGDTLDQLATKAPDDRHLVYLPNGSALHLPVARLQQVLNHLSVVLDPDFPLHPLDAAALAEEFDIKTTAPSLQKLRQNLAEKKERIPQEPPPGLQAQLRAYQQTGYEWMSALADNDLHGILADDMGLGKTMQTLALLLSRKGPEPSPSLVIAPTSVVPNWAAEAKKFAPSLRVLTLSGPKRAKAYPAIPHADLVLTSFALLQRDIEKLKKHAFRFAILDEAQHIKNPQAKVSVAARQLKAEHRLCLSGTPVENNLSELWSLFHFLIPGFLGDLQAFRSRYQTPIEKDDDLERREALRTRLAPLILRRTKDEVATDLPPKTILVHPIELTTAQKDLYESVRVTMDKRVRDAIAARGLSQSQITILDALLKLRQICCHPDLVSGEWTGPAGEKLSTVKAAKEKAARSAKLTYLFELLDILFAENRRILLFSQFTTMLGLIEEELTKRKVPYLKLTGASSERGKLVEKFQSGSIPIFLISLKAGGTGLNLTAADTVIHYDPWWNPAAEAQATDRAYRIGQTKPVFVHKLLCNNTVEDRIHRLQQQKAVLANSILDAASQGVPDEETLSQLLAPLG</sequence>
<evidence type="ECO:0000256" key="3">
    <source>
        <dbReference type="SAM" id="MobiDB-lite"/>
    </source>
</evidence>
<dbReference type="Pfam" id="PF00271">
    <property type="entry name" value="Helicase_C"/>
    <property type="match status" value="1"/>
</dbReference>
<evidence type="ECO:0000259" key="5">
    <source>
        <dbReference type="PROSITE" id="PS51192"/>
    </source>
</evidence>
<feature type="domain" description="Helicase ATP-binding" evidence="5">
    <location>
        <begin position="436"/>
        <end position="594"/>
    </location>
</feature>
<keyword evidence="2" id="KW-0862">Zinc</keyword>
<dbReference type="GO" id="GO:0004386">
    <property type="term" value="F:helicase activity"/>
    <property type="evidence" value="ECO:0007669"/>
    <property type="project" value="UniProtKB-KW"/>
</dbReference>
<evidence type="ECO:0000259" key="4">
    <source>
        <dbReference type="PROSITE" id="PS50966"/>
    </source>
</evidence>
<dbReference type="CDD" id="cd18012">
    <property type="entry name" value="DEXQc_arch_SWI2_SNF2"/>
    <property type="match status" value="1"/>
</dbReference>
<keyword evidence="2" id="KW-0863">Zinc-finger</keyword>
<organism evidence="7 8">
    <name type="scientific">Roseibacillus ishigakijimensis</name>
    <dbReference type="NCBI Taxonomy" id="454146"/>
    <lineage>
        <taxon>Bacteria</taxon>
        <taxon>Pseudomonadati</taxon>
        <taxon>Verrucomicrobiota</taxon>
        <taxon>Verrucomicrobiia</taxon>
        <taxon>Verrucomicrobiales</taxon>
        <taxon>Verrucomicrobiaceae</taxon>
        <taxon>Roseibacillus</taxon>
    </lineage>
</organism>
<evidence type="ECO:0000313" key="8">
    <source>
        <dbReference type="Proteomes" id="UP000604083"/>
    </source>
</evidence>
<keyword evidence="2" id="KW-0479">Metal-binding</keyword>
<dbReference type="SMART" id="SM00490">
    <property type="entry name" value="HELICc"/>
    <property type="match status" value="1"/>
</dbReference>
<dbReference type="AlphaFoldDB" id="A0A934RM10"/>
<reference evidence="7" key="1">
    <citation type="submission" date="2021-01" db="EMBL/GenBank/DDBJ databases">
        <title>Modified the classification status of verrucomicrobia.</title>
        <authorList>
            <person name="Feng X."/>
        </authorList>
    </citation>
    <scope>NUCLEOTIDE SEQUENCE</scope>
    <source>
        <strain evidence="7">KCTC 12986</strain>
    </source>
</reference>
<dbReference type="SMART" id="SM00487">
    <property type="entry name" value="DEXDc"/>
    <property type="match status" value="1"/>
</dbReference>
<comment type="caution">
    <text evidence="7">The sequence shown here is derived from an EMBL/GenBank/DDBJ whole genome shotgun (WGS) entry which is preliminary data.</text>
</comment>
<dbReference type="InterPro" id="IPR007527">
    <property type="entry name" value="Znf_SWIM"/>
</dbReference>
<dbReference type="SUPFAM" id="SSF52540">
    <property type="entry name" value="P-loop containing nucleoside triphosphate hydrolases"/>
    <property type="match status" value="2"/>
</dbReference>
<gene>
    <name evidence="7" type="ORF">JIN78_04450</name>
</gene>
<dbReference type="EMBL" id="JAENIO010000007">
    <property type="protein sequence ID" value="MBK1833303.1"/>
    <property type="molecule type" value="Genomic_DNA"/>
</dbReference>
<dbReference type="GO" id="GO:0016787">
    <property type="term" value="F:hydrolase activity"/>
    <property type="evidence" value="ECO:0007669"/>
    <property type="project" value="UniProtKB-KW"/>
</dbReference>
<keyword evidence="7" id="KW-0547">Nucleotide-binding</keyword>
<dbReference type="PROSITE" id="PS51192">
    <property type="entry name" value="HELICASE_ATP_BIND_1"/>
    <property type="match status" value="1"/>
</dbReference>
<keyword evidence="7" id="KW-0347">Helicase</keyword>
<dbReference type="Gene3D" id="3.40.50.10810">
    <property type="entry name" value="Tandem AAA-ATPase domain"/>
    <property type="match status" value="1"/>
</dbReference>
<dbReference type="PROSITE" id="PS51194">
    <property type="entry name" value="HELICASE_CTER"/>
    <property type="match status" value="1"/>
</dbReference>
<feature type="domain" description="SWIM-type" evidence="4">
    <location>
        <begin position="61"/>
        <end position="98"/>
    </location>
</feature>